<dbReference type="Proteomes" id="UP001518140">
    <property type="component" value="Unassembled WGS sequence"/>
</dbReference>
<evidence type="ECO:0000313" key="2">
    <source>
        <dbReference type="Proteomes" id="UP001518140"/>
    </source>
</evidence>
<keyword evidence="2" id="KW-1185">Reference proteome</keyword>
<reference evidence="1 2" key="1">
    <citation type="submission" date="2020-02" db="EMBL/GenBank/DDBJ databases">
        <title>Whole-genome analyses of novel actinobacteria.</title>
        <authorList>
            <person name="Sahin N."/>
            <person name="Tokatli A."/>
        </authorList>
    </citation>
    <scope>NUCLEOTIDE SEQUENCE [LARGE SCALE GENOMIC DNA]</scope>
    <source>
        <strain evidence="1 2">YC419</strain>
    </source>
</reference>
<gene>
    <name evidence="1" type="ORF">G6048_00250</name>
</gene>
<organism evidence="1 2">
    <name type="scientific">Streptomyces ureilyticus</name>
    <dbReference type="NCBI Taxonomy" id="1775131"/>
    <lineage>
        <taxon>Bacteria</taxon>
        <taxon>Bacillati</taxon>
        <taxon>Actinomycetota</taxon>
        <taxon>Actinomycetes</taxon>
        <taxon>Kitasatosporales</taxon>
        <taxon>Streptomycetaceae</taxon>
        <taxon>Streptomyces</taxon>
    </lineage>
</organism>
<dbReference type="Pfam" id="PF19820">
    <property type="entry name" value="DUF6303"/>
    <property type="match status" value="1"/>
</dbReference>
<dbReference type="EMBL" id="JAAKZX010000001">
    <property type="protein sequence ID" value="NGO40648.1"/>
    <property type="molecule type" value="Genomic_DNA"/>
</dbReference>
<dbReference type="InterPro" id="IPR046270">
    <property type="entry name" value="DUF6303"/>
</dbReference>
<accession>A0ABX0DFK7</accession>
<proteinExistence type="predicted"/>
<comment type="caution">
    <text evidence="1">The sequence shown here is derived from an EMBL/GenBank/DDBJ whole genome shotgun (WGS) entry which is preliminary data.</text>
</comment>
<evidence type="ECO:0000313" key="1">
    <source>
        <dbReference type="EMBL" id="NGO40648.1"/>
    </source>
</evidence>
<protein>
    <submittedName>
        <fullName evidence="1">Uncharacterized protein</fullName>
    </submittedName>
</protein>
<sequence length="181" mass="19553">MDDLTRRTAADIAEALDDGRDVAEFVAHALCQVAADEGGIEEVLRNRSGSWEAGHVRSLMEGTVGPDGEGLAMYRKAAEPEPGLCDAELRSSKGTWRLDVRVPALLLTGGWPTTEFTDHDATAPTVAERNEALAALGYRPADPDRVGWTWIEAQESPDQPVYFIAHTQVRPLDPQASASGE</sequence>
<dbReference type="RefSeq" id="WP_165337334.1">
    <property type="nucleotide sequence ID" value="NZ_JAAKZX010000001.1"/>
</dbReference>
<name>A0ABX0DFK7_9ACTN</name>